<dbReference type="GO" id="GO:0005829">
    <property type="term" value="C:cytosol"/>
    <property type="evidence" value="ECO:0007669"/>
    <property type="project" value="TreeGrafter"/>
</dbReference>
<reference evidence="1 2" key="1">
    <citation type="submission" date="2019-03" db="EMBL/GenBank/DDBJ databases">
        <title>Genomic Encyclopedia of Type Strains, Phase IV (KMG-IV): sequencing the most valuable type-strain genomes for metagenomic binning, comparative biology and taxonomic classification.</title>
        <authorList>
            <person name="Goeker M."/>
        </authorList>
    </citation>
    <scope>NUCLEOTIDE SEQUENCE [LARGE SCALE GENOMIC DNA]</scope>
    <source>
        <strain evidence="1 2">DSM 100433</strain>
    </source>
</reference>
<dbReference type="CDD" id="cd01745">
    <property type="entry name" value="GATase1_2"/>
    <property type="match status" value="1"/>
</dbReference>
<dbReference type="SUPFAM" id="SSF52317">
    <property type="entry name" value="Class I glutamine amidotransferase-like"/>
    <property type="match status" value="1"/>
</dbReference>
<dbReference type="PROSITE" id="PS51273">
    <property type="entry name" value="GATASE_TYPE_1"/>
    <property type="match status" value="1"/>
</dbReference>
<proteinExistence type="predicted"/>
<dbReference type="InterPro" id="IPR011697">
    <property type="entry name" value="Peptidase_C26"/>
</dbReference>
<sequence>MKPLIGMTAALEPAVGALQTNSWSLYKTNHDYVDSVRRSGGTPLMLPFGTLEEARQYAAAIDGLLVPGGGDIAPLLYGEEPIRGVTYVSRDFDRFEIELIREAARLHKPILGICRGHQVLNVAFGGTLYQDLPSQLPDTICHCQANEIRGELFHSVSLVPGSKAASLIGKTEIEVNSFHHQAVKKLGEGLVCSGKSPDGVVEAIEAKEGFIVGVEWHPENLSEHHAEYKRLFDGFVAACAK</sequence>
<accession>A0A9X8Y8S0</accession>
<dbReference type="EMBL" id="SLUK01000002">
    <property type="protein sequence ID" value="TCL44398.1"/>
    <property type="molecule type" value="Genomic_DNA"/>
</dbReference>
<dbReference type="AlphaFoldDB" id="A0A9X8Y8S0"/>
<protein>
    <submittedName>
        <fullName evidence="1">Glutamine amidotransferase</fullName>
    </submittedName>
</protein>
<evidence type="ECO:0000313" key="2">
    <source>
        <dbReference type="Proteomes" id="UP000294682"/>
    </source>
</evidence>
<gene>
    <name evidence="1" type="ORF">EDD78_10211</name>
</gene>
<dbReference type="InterPro" id="IPR029062">
    <property type="entry name" value="Class_I_gatase-like"/>
</dbReference>
<dbReference type="PANTHER" id="PTHR43235">
    <property type="entry name" value="GLUTAMINE AMIDOTRANSFERASE PB2B2.05-RELATED"/>
    <property type="match status" value="1"/>
</dbReference>
<dbReference type="Proteomes" id="UP000294682">
    <property type="component" value="Unassembled WGS sequence"/>
</dbReference>
<name>A0A9X8Y8S0_9FIRM</name>
<dbReference type="PANTHER" id="PTHR43235:SF1">
    <property type="entry name" value="GLUTAMINE AMIDOTRANSFERASE PB2B2.05-RELATED"/>
    <property type="match status" value="1"/>
</dbReference>
<dbReference type="GO" id="GO:0033969">
    <property type="term" value="F:gamma-glutamyl-gamma-aminobutyrate hydrolase activity"/>
    <property type="evidence" value="ECO:0007669"/>
    <property type="project" value="TreeGrafter"/>
</dbReference>
<organism evidence="1 2">
    <name type="scientific">Harryflintia acetispora</name>
    <dbReference type="NCBI Taxonomy" id="1849041"/>
    <lineage>
        <taxon>Bacteria</taxon>
        <taxon>Bacillati</taxon>
        <taxon>Bacillota</taxon>
        <taxon>Clostridia</taxon>
        <taxon>Eubacteriales</taxon>
        <taxon>Oscillospiraceae</taxon>
        <taxon>Harryflintia</taxon>
    </lineage>
</organism>
<dbReference type="RefSeq" id="WP_132083872.1">
    <property type="nucleotide sequence ID" value="NZ_JADNAH010000024.1"/>
</dbReference>
<comment type="caution">
    <text evidence="1">The sequence shown here is derived from an EMBL/GenBank/DDBJ whole genome shotgun (WGS) entry which is preliminary data.</text>
</comment>
<evidence type="ECO:0000313" key="1">
    <source>
        <dbReference type="EMBL" id="TCL44398.1"/>
    </source>
</evidence>
<keyword evidence="2" id="KW-1185">Reference proteome</keyword>
<dbReference type="Gene3D" id="3.40.50.880">
    <property type="match status" value="1"/>
</dbReference>
<dbReference type="InterPro" id="IPR044668">
    <property type="entry name" value="PuuD-like"/>
</dbReference>
<keyword evidence="1" id="KW-0315">Glutamine amidotransferase</keyword>
<dbReference type="GO" id="GO:0006598">
    <property type="term" value="P:polyamine catabolic process"/>
    <property type="evidence" value="ECO:0007669"/>
    <property type="project" value="TreeGrafter"/>
</dbReference>
<dbReference type="Pfam" id="PF07722">
    <property type="entry name" value="Peptidase_C26"/>
    <property type="match status" value="1"/>
</dbReference>